<dbReference type="GO" id="GO:0000156">
    <property type="term" value="F:phosphorelay response regulator activity"/>
    <property type="evidence" value="ECO:0007669"/>
    <property type="project" value="InterPro"/>
</dbReference>
<protein>
    <submittedName>
        <fullName evidence="4">DNA-binding response regulator</fullName>
    </submittedName>
</protein>
<name>A0A3S0C488_9FLAO</name>
<dbReference type="OrthoDB" id="2168082at2"/>
<dbReference type="AlphaFoldDB" id="A0A3S0C488"/>
<accession>A0A3S0C488</accession>
<dbReference type="Pfam" id="PF00072">
    <property type="entry name" value="Response_reg"/>
    <property type="match status" value="1"/>
</dbReference>
<dbReference type="SMART" id="SM00850">
    <property type="entry name" value="LytTR"/>
    <property type="match status" value="1"/>
</dbReference>
<feature type="domain" description="HTH LytTR-type" evidence="3">
    <location>
        <begin position="131"/>
        <end position="229"/>
    </location>
</feature>
<dbReference type="InterPro" id="IPR046947">
    <property type="entry name" value="LytR-like"/>
</dbReference>
<dbReference type="Pfam" id="PF04397">
    <property type="entry name" value="LytTR"/>
    <property type="match status" value="1"/>
</dbReference>
<proteinExistence type="predicted"/>
<sequence>MKLKSVIICDSRLQLAAITKLVNNHPKLTLIANYTNSIEALNGIKNNNIDVAFIDIEKPSVKRYQFLEALDTSTQLILITGNPDYSPKAFNFKLTDYLYKPISQASFEASVKTAIFNYDQSTHVNSEEEHIIVKSNLRKRKIVLNNIKWVQGLGDYIKLITNEGTVVILSTMKSFEQKLPKDKFLRTHKSYIVNLEKVEKYNSKSITVEGIQLPLSRNKKSEFIEALFNV</sequence>
<evidence type="ECO:0000259" key="3">
    <source>
        <dbReference type="PROSITE" id="PS50930"/>
    </source>
</evidence>
<keyword evidence="5" id="KW-1185">Reference proteome</keyword>
<feature type="domain" description="Response regulatory" evidence="2">
    <location>
        <begin position="4"/>
        <end position="115"/>
    </location>
</feature>
<dbReference type="PROSITE" id="PS50110">
    <property type="entry name" value="RESPONSE_REGULATORY"/>
    <property type="match status" value="1"/>
</dbReference>
<evidence type="ECO:0000313" key="4">
    <source>
        <dbReference type="EMBL" id="RTE51853.1"/>
    </source>
</evidence>
<dbReference type="InterPro" id="IPR001789">
    <property type="entry name" value="Sig_transdc_resp-reg_receiver"/>
</dbReference>
<dbReference type="InterPro" id="IPR007492">
    <property type="entry name" value="LytTR_DNA-bd_dom"/>
</dbReference>
<dbReference type="PROSITE" id="PS50930">
    <property type="entry name" value="HTH_LYTTR"/>
    <property type="match status" value="1"/>
</dbReference>
<dbReference type="PANTHER" id="PTHR37299">
    <property type="entry name" value="TRANSCRIPTIONAL REGULATOR-RELATED"/>
    <property type="match status" value="1"/>
</dbReference>
<organism evidence="4 5">
    <name type="scientific">Arenibacter aquaticus</name>
    <dbReference type="NCBI Taxonomy" id="2489054"/>
    <lineage>
        <taxon>Bacteria</taxon>
        <taxon>Pseudomonadati</taxon>
        <taxon>Bacteroidota</taxon>
        <taxon>Flavobacteriia</taxon>
        <taxon>Flavobacteriales</taxon>
        <taxon>Flavobacteriaceae</taxon>
        <taxon>Arenibacter</taxon>
    </lineage>
</organism>
<dbReference type="PANTHER" id="PTHR37299:SF1">
    <property type="entry name" value="STAGE 0 SPORULATION PROTEIN A HOMOLOG"/>
    <property type="match status" value="1"/>
</dbReference>
<dbReference type="EMBL" id="RQPJ01000021">
    <property type="protein sequence ID" value="RTE51853.1"/>
    <property type="molecule type" value="Genomic_DNA"/>
</dbReference>
<dbReference type="Gene3D" id="3.40.50.2300">
    <property type="match status" value="1"/>
</dbReference>
<reference evidence="4 5" key="1">
    <citation type="submission" date="2018-11" db="EMBL/GenBank/DDBJ databases">
        <title>Arenibacter aquaticus sp.nov., a marine bacterium isolated from surface seawater in the South China Sea.</title>
        <authorList>
            <person name="Guo J."/>
            <person name="Sun J."/>
        </authorList>
    </citation>
    <scope>NUCLEOTIDE SEQUENCE [LARGE SCALE GENOMIC DNA]</scope>
    <source>
        <strain evidence="4 5">GUO666</strain>
    </source>
</reference>
<dbReference type="Gene3D" id="2.40.50.1020">
    <property type="entry name" value="LytTr DNA-binding domain"/>
    <property type="match status" value="1"/>
</dbReference>
<dbReference type="InterPro" id="IPR011006">
    <property type="entry name" value="CheY-like_superfamily"/>
</dbReference>
<dbReference type="RefSeq" id="WP_126163537.1">
    <property type="nucleotide sequence ID" value="NZ_RQPJ01000021.1"/>
</dbReference>
<comment type="caution">
    <text evidence="4">The sequence shown here is derived from an EMBL/GenBank/DDBJ whole genome shotgun (WGS) entry which is preliminary data.</text>
</comment>
<dbReference type="GO" id="GO:0003677">
    <property type="term" value="F:DNA binding"/>
    <property type="evidence" value="ECO:0007669"/>
    <property type="project" value="UniProtKB-KW"/>
</dbReference>
<keyword evidence="4" id="KW-0238">DNA-binding</keyword>
<keyword evidence="1" id="KW-0597">Phosphoprotein</keyword>
<gene>
    <name evidence="4" type="ORF">EHW67_16735</name>
</gene>
<evidence type="ECO:0000313" key="5">
    <source>
        <dbReference type="Proteomes" id="UP000267585"/>
    </source>
</evidence>
<feature type="modified residue" description="4-aspartylphosphate" evidence="1">
    <location>
        <position position="55"/>
    </location>
</feature>
<evidence type="ECO:0000259" key="2">
    <source>
        <dbReference type="PROSITE" id="PS50110"/>
    </source>
</evidence>
<evidence type="ECO:0000256" key="1">
    <source>
        <dbReference type="PROSITE-ProRule" id="PRU00169"/>
    </source>
</evidence>
<dbReference type="SUPFAM" id="SSF52172">
    <property type="entry name" value="CheY-like"/>
    <property type="match status" value="1"/>
</dbReference>
<dbReference type="Proteomes" id="UP000267585">
    <property type="component" value="Unassembled WGS sequence"/>
</dbReference>